<feature type="transmembrane region" description="Helical" evidence="7">
    <location>
        <begin position="240"/>
        <end position="259"/>
    </location>
</feature>
<keyword evidence="3 7" id="KW-1133">Transmembrane helix</keyword>
<evidence type="ECO:0000256" key="6">
    <source>
        <dbReference type="SAM" id="MobiDB-lite"/>
    </source>
</evidence>
<comment type="similarity">
    <text evidence="5">Belongs to the SAT4 family.</text>
</comment>
<feature type="transmembrane region" description="Helical" evidence="7">
    <location>
        <begin position="167"/>
        <end position="189"/>
    </location>
</feature>
<feature type="transmembrane region" description="Helical" evidence="7">
    <location>
        <begin position="120"/>
        <end position="142"/>
    </location>
</feature>
<dbReference type="InterPro" id="IPR052337">
    <property type="entry name" value="SAT4-like"/>
</dbReference>
<reference evidence="9 10" key="1">
    <citation type="submission" date="2023-01" db="EMBL/GenBank/DDBJ databases">
        <title>Analysis of 21 Apiospora genomes using comparative genomics revels a genus with tremendous synthesis potential of carbohydrate active enzymes and secondary metabolites.</title>
        <authorList>
            <person name="Sorensen T."/>
        </authorList>
    </citation>
    <scope>NUCLEOTIDE SEQUENCE [LARGE SCALE GENOMIC DNA]</scope>
    <source>
        <strain evidence="9 10">CBS 20057</strain>
    </source>
</reference>
<feature type="transmembrane region" description="Helical" evidence="7">
    <location>
        <begin position="12"/>
        <end position="33"/>
    </location>
</feature>
<evidence type="ECO:0000256" key="4">
    <source>
        <dbReference type="ARBA" id="ARBA00023136"/>
    </source>
</evidence>
<dbReference type="PANTHER" id="PTHR33048">
    <property type="entry name" value="PTH11-LIKE INTEGRAL MEMBRANE PROTEIN (AFU_ORTHOLOGUE AFUA_5G11245)"/>
    <property type="match status" value="1"/>
</dbReference>
<evidence type="ECO:0000256" key="3">
    <source>
        <dbReference type="ARBA" id="ARBA00022989"/>
    </source>
</evidence>
<gene>
    <name evidence="9" type="ORF">PG991_008014</name>
</gene>
<keyword evidence="10" id="KW-1185">Reference proteome</keyword>
<evidence type="ECO:0000256" key="5">
    <source>
        <dbReference type="ARBA" id="ARBA00038359"/>
    </source>
</evidence>
<dbReference type="PANTHER" id="PTHR33048:SF93">
    <property type="entry name" value="INTEGRAL MEMBRANE PROTEIN"/>
    <property type="match status" value="1"/>
</dbReference>
<protein>
    <recommendedName>
        <fullName evidence="8">Rhodopsin domain-containing protein</fullName>
    </recommendedName>
</protein>
<dbReference type="Pfam" id="PF20684">
    <property type="entry name" value="Fung_rhodopsin"/>
    <property type="match status" value="1"/>
</dbReference>
<dbReference type="InterPro" id="IPR049326">
    <property type="entry name" value="Rhodopsin_dom_fungi"/>
</dbReference>
<keyword evidence="2 7" id="KW-0812">Transmembrane</keyword>
<name>A0ABR1RV36_9PEZI</name>
<comment type="subcellular location">
    <subcellularLocation>
        <location evidence="1">Membrane</location>
        <topology evidence="1">Multi-pass membrane protein</topology>
    </subcellularLocation>
</comment>
<evidence type="ECO:0000256" key="2">
    <source>
        <dbReference type="ARBA" id="ARBA00022692"/>
    </source>
</evidence>
<evidence type="ECO:0000256" key="7">
    <source>
        <dbReference type="SAM" id="Phobius"/>
    </source>
</evidence>
<sequence>MAMGGDGPWAITVMWALTAAVFVSVILRTYTRLVVVKSFGIDDQVYILAFVLLFCYTAFTNVSAKFGFGQNVYDLDPDDAVSAVLFEAIGQTFAVVGMAIAKWSLGIFLLRIVVELWHTWAIWTAMAALMAASISTCFVFWLQCTPPAYLWDRRIVGGYCHVDSTPVSTTLCIICVIVDFFFALFPWLFIWKLQMNRREKIVILVSMSLGVIAGACGIKRTLEVPELSSQNYLKDTVGLIVWSAAEIAVTMICIGIPVCRPLYKRLLNQLTSSDGSKYKKRDEECDAFAMHTFGGSTLKPRDSSALDAAAGRNDVVKATVGGAFNRPYISSGGGSAADNTSEESILGRSTAGKRPVSQQGIMVTEEYQVTRHRLN</sequence>
<proteinExistence type="inferred from homology"/>
<feature type="region of interest" description="Disordered" evidence="6">
    <location>
        <begin position="331"/>
        <end position="357"/>
    </location>
</feature>
<comment type="caution">
    <text evidence="9">The sequence shown here is derived from an EMBL/GenBank/DDBJ whole genome shotgun (WGS) entry which is preliminary data.</text>
</comment>
<feature type="transmembrane region" description="Helical" evidence="7">
    <location>
        <begin position="45"/>
        <end position="68"/>
    </location>
</feature>
<evidence type="ECO:0000259" key="8">
    <source>
        <dbReference type="Pfam" id="PF20684"/>
    </source>
</evidence>
<accession>A0ABR1RV36</accession>
<feature type="transmembrane region" description="Helical" evidence="7">
    <location>
        <begin position="201"/>
        <end position="220"/>
    </location>
</feature>
<keyword evidence="4 7" id="KW-0472">Membrane</keyword>
<feature type="transmembrane region" description="Helical" evidence="7">
    <location>
        <begin position="88"/>
        <end position="113"/>
    </location>
</feature>
<dbReference type="EMBL" id="JAQQWI010000010">
    <property type="protein sequence ID" value="KAK8018824.1"/>
    <property type="molecule type" value="Genomic_DNA"/>
</dbReference>
<organism evidence="9 10">
    <name type="scientific">Apiospora marii</name>
    <dbReference type="NCBI Taxonomy" id="335849"/>
    <lineage>
        <taxon>Eukaryota</taxon>
        <taxon>Fungi</taxon>
        <taxon>Dikarya</taxon>
        <taxon>Ascomycota</taxon>
        <taxon>Pezizomycotina</taxon>
        <taxon>Sordariomycetes</taxon>
        <taxon>Xylariomycetidae</taxon>
        <taxon>Amphisphaeriales</taxon>
        <taxon>Apiosporaceae</taxon>
        <taxon>Apiospora</taxon>
    </lineage>
</organism>
<evidence type="ECO:0000313" key="10">
    <source>
        <dbReference type="Proteomes" id="UP001396898"/>
    </source>
</evidence>
<dbReference type="Proteomes" id="UP001396898">
    <property type="component" value="Unassembled WGS sequence"/>
</dbReference>
<evidence type="ECO:0000256" key="1">
    <source>
        <dbReference type="ARBA" id="ARBA00004141"/>
    </source>
</evidence>
<evidence type="ECO:0000313" key="9">
    <source>
        <dbReference type="EMBL" id="KAK8018824.1"/>
    </source>
</evidence>
<feature type="domain" description="Rhodopsin" evidence="8">
    <location>
        <begin position="27"/>
        <end position="265"/>
    </location>
</feature>